<dbReference type="AlphaFoldDB" id="A0AAV9SGE9"/>
<accession>A0AAV9SGE9</accession>
<keyword evidence="2" id="KW-1185">Reference proteome</keyword>
<organism evidence="1 2">
    <name type="scientific">Crenichthys baileyi</name>
    <name type="common">White River springfish</name>
    <dbReference type="NCBI Taxonomy" id="28760"/>
    <lineage>
        <taxon>Eukaryota</taxon>
        <taxon>Metazoa</taxon>
        <taxon>Chordata</taxon>
        <taxon>Craniata</taxon>
        <taxon>Vertebrata</taxon>
        <taxon>Euteleostomi</taxon>
        <taxon>Actinopterygii</taxon>
        <taxon>Neopterygii</taxon>
        <taxon>Teleostei</taxon>
        <taxon>Neoteleostei</taxon>
        <taxon>Acanthomorphata</taxon>
        <taxon>Ovalentaria</taxon>
        <taxon>Atherinomorphae</taxon>
        <taxon>Cyprinodontiformes</taxon>
        <taxon>Goodeidae</taxon>
        <taxon>Crenichthys</taxon>
    </lineage>
</organism>
<reference evidence="1 2" key="1">
    <citation type="submission" date="2021-06" db="EMBL/GenBank/DDBJ databases">
        <authorList>
            <person name="Palmer J.M."/>
        </authorList>
    </citation>
    <scope>NUCLEOTIDE SEQUENCE [LARGE SCALE GENOMIC DNA]</scope>
    <source>
        <strain evidence="1 2">MEX-2019</strain>
        <tissue evidence="1">Muscle</tissue>
    </source>
</reference>
<name>A0AAV9SGE9_9TELE</name>
<comment type="caution">
    <text evidence="1">The sequence shown here is derived from an EMBL/GenBank/DDBJ whole genome shotgun (WGS) entry which is preliminary data.</text>
</comment>
<dbReference type="EMBL" id="JAHHUM010000360">
    <property type="protein sequence ID" value="KAK5620459.1"/>
    <property type="molecule type" value="Genomic_DNA"/>
</dbReference>
<proteinExistence type="predicted"/>
<evidence type="ECO:0000313" key="2">
    <source>
        <dbReference type="Proteomes" id="UP001311232"/>
    </source>
</evidence>
<protein>
    <submittedName>
        <fullName evidence="1">Uncharacterized protein</fullName>
    </submittedName>
</protein>
<evidence type="ECO:0000313" key="1">
    <source>
        <dbReference type="EMBL" id="KAK5620459.1"/>
    </source>
</evidence>
<sequence length="121" mass="13560">MKQAPAHCFTISTLWSLKRALKPLCLQKPNCVPEFSQQRPCLYDAEWSSFPRLKEGQRDRITVVTAVTCSLAGRQSEPPSQLRRLAAANPLFTVDAFSNFVARTTFPQHGSPERIGLGRET</sequence>
<gene>
    <name evidence="1" type="ORF">CRENBAI_023618</name>
</gene>
<dbReference type="Proteomes" id="UP001311232">
    <property type="component" value="Unassembled WGS sequence"/>
</dbReference>